<dbReference type="InterPro" id="IPR028082">
    <property type="entry name" value="Peripla_BP_I"/>
</dbReference>
<gene>
    <name evidence="5" type="ORF">MUG84_13325</name>
</gene>
<reference evidence="5" key="1">
    <citation type="submission" date="2022-04" db="EMBL/GenBank/DDBJ databases">
        <title>Paenibacillus mangrovi sp. nov., a novel endophytic bacterium isolated from bark of Kandelia candel.</title>
        <authorList>
            <person name="Tuo L."/>
        </authorList>
    </citation>
    <scope>NUCLEOTIDE SEQUENCE</scope>
    <source>
        <strain evidence="5">KQZ6P-2</strain>
    </source>
</reference>
<dbReference type="PROSITE" id="PS50932">
    <property type="entry name" value="HTH_LACI_2"/>
    <property type="match status" value="1"/>
</dbReference>
<evidence type="ECO:0000313" key="6">
    <source>
        <dbReference type="Proteomes" id="UP001139347"/>
    </source>
</evidence>
<keyword evidence="2 5" id="KW-0238">DNA-binding</keyword>
<dbReference type="GO" id="GO:0003700">
    <property type="term" value="F:DNA-binding transcription factor activity"/>
    <property type="evidence" value="ECO:0007669"/>
    <property type="project" value="TreeGrafter"/>
</dbReference>
<dbReference type="PANTHER" id="PTHR30146">
    <property type="entry name" value="LACI-RELATED TRANSCRIPTIONAL REPRESSOR"/>
    <property type="match status" value="1"/>
</dbReference>
<dbReference type="PROSITE" id="PS00356">
    <property type="entry name" value="HTH_LACI_1"/>
    <property type="match status" value="1"/>
</dbReference>
<dbReference type="RefSeq" id="WP_244725541.1">
    <property type="nucleotide sequence ID" value="NZ_JALIRP010000005.1"/>
</dbReference>
<dbReference type="Proteomes" id="UP001139347">
    <property type="component" value="Unassembled WGS sequence"/>
</dbReference>
<dbReference type="SMART" id="SM00354">
    <property type="entry name" value="HTH_LACI"/>
    <property type="match status" value="1"/>
</dbReference>
<dbReference type="InterPro" id="IPR010982">
    <property type="entry name" value="Lambda_DNA-bd_dom_sf"/>
</dbReference>
<dbReference type="Gene3D" id="3.40.50.2300">
    <property type="match status" value="2"/>
</dbReference>
<evidence type="ECO:0000256" key="1">
    <source>
        <dbReference type="ARBA" id="ARBA00023015"/>
    </source>
</evidence>
<evidence type="ECO:0000313" key="5">
    <source>
        <dbReference type="EMBL" id="MCJ8012713.1"/>
    </source>
</evidence>
<keyword evidence="1" id="KW-0805">Transcription regulation</keyword>
<dbReference type="SUPFAM" id="SSF47413">
    <property type="entry name" value="lambda repressor-like DNA-binding domains"/>
    <property type="match status" value="1"/>
</dbReference>
<comment type="caution">
    <text evidence="5">The sequence shown here is derived from an EMBL/GenBank/DDBJ whole genome shotgun (WGS) entry which is preliminary data.</text>
</comment>
<dbReference type="AlphaFoldDB" id="A0A9X1WPK0"/>
<evidence type="ECO:0000256" key="3">
    <source>
        <dbReference type="ARBA" id="ARBA00023163"/>
    </source>
</evidence>
<dbReference type="CDD" id="cd01392">
    <property type="entry name" value="HTH_LacI"/>
    <property type="match status" value="1"/>
</dbReference>
<proteinExistence type="predicted"/>
<organism evidence="5 6">
    <name type="scientific">Paenibacillus mangrovi</name>
    <dbReference type="NCBI Taxonomy" id="2931978"/>
    <lineage>
        <taxon>Bacteria</taxon>
        <taxon>Bacillati</taxon>
        <taxon>Bacillota</taxon>
        <taxon>Bacilli</taxon>
        <taxon>Bacillales</taxon>
        <taxon>Paenibacillaceae</taxon>
        <taxon>Paenibacillus</taxon>
    </lineage>
</organism>
<dbReference type="SUPFAM" id="SSF53822">
    <property type="entry name" value="Periplasmic binding protein-like I"/>
    <property type="match status" value="1"/>
</dbReference>
<feature type="domain" description="HTH lacI-type" evidence="4">
    <location>
        <begin position="5"/>
        <end position="60"/>
    </location>
</feature>
<dbReference type="CDD" id="cd01544">
    <property type="entry name" value="PBP1_GalR"/>
    <property type="match status" value="1"/>
</dbReference>
<protein>
    <submittedName>
        <fullName evidence="5">LacI family DNA-binding transcriptional regulator</fullName>
    </submittedName>
</protein>
<dbReference type="Pfam" id="PF00356">
    <property type="entry name" value="LacI"/>
    <property type="match status" value="1"/>
</dbReference>
<dbReference type="InterPro" id="IPR000843">
    <property type="entry name" value="HTH_LacI"/>
</dbReference>
<keyword evidence="3" id="KW-0804">Transcription</keyword>
<name>A0A9X1WPK0_9BACL</name>
<dbReference type="Gene3D" id="1.10.260.40">
    <property type="entry name" value="lambda repressor-like DNA-binding domains"/>
    <property type="match status" value="1"/>
</dbReference>
<dbReference type="PRINTS" id="PR00036">
    <property type="entry name" value="HTHLACI"/>
</dbReference>
<dbReference type="GO" id="GO:0000976">
    <property type="term" value="F:transcription cis-regulatory region binding"/>
    <property type="evidence" value="ECO:0007669"/>
    <property type="project" value="TreeGrafter"/>
</dbReference>
<dbReference type="InterPro" id="IPR046335">
    <property type="entry name" value="LacI/GalR-like_sensor"/>
</dbReference>
<dbReference type="EMBL" id="JALIRP010000005">
    <property type="protein sequence ID" value="MCJ8012713.1"/>
    <property type="molecule type" value="Genomic_DNA"/>
</dbReference>
<evidence type="ECO:0000259" key="4">
    <source>
        <dbReference type="PROSITE" id="PS50932"/>
    </source>
</evidence>
<dbReference type="PANTHER" id="PTHR30146:SF149">
    <property type="entry name" value="HTH-TYPE TRANSCRIPTIONAL REGULATOR EBGR"/>
    <property type="match status" value="1"/>
</dbReference>
<accession>A0A9X1WPK0</accession>
<evidence type="ECO:0000256" key="2">
    <source>
        <dbReference type="ARBA" id="ARBA00023125"/>
    </source>
</evidence>
<dbReference type="Pfam" id="PF13377">
    <property type="entry name" value="Peripla_BP_3"/>
    <property type="match status" value="1"/>
</dbReference>
<sequence>MIEIATIKDIAELAQVSSATVSRVLNNDLSFSVPEETKNKVIEVAKKLNYKKKTERKRKTDGLPDIKLGMVIWCSEQLEYYDPYYLSIRLGVERECLKRGIEIHKVFRWVEGGTQDMDMSELNGIIAIGKVSTSFVSHSKDQNLHIVSVDHISSDQCDAVVFDLEKAAKQAMEHLFLLGHEKIGYIGGTSYIFSKDSMEYYIDERQQVYRSLMTERGLFRESDLHTGGWGTDAGYRLMKHAVQQGDIPTAFFIASDPMAIGALRALDEIGLRVPEEISIVSIDDIEMAQYVNPPLTTVRVLPEEMGATAIKLIVDQIMSHREAALHVSIPTELVIRKSCGANM</sequence>
<keyword evidence="6" id="KW-1185">Reference proteome</keyword>